<feature type="transmembrane region" description="Helical" evidence="6">
    <location>
        <begin position="488"/>
        <end position="505"/>
    </location>
</feature>
<evidence type="ECO:0000313" key="9">
    <source>
        <dbReference type="Proteomes" id="UP000005143"/>
    </source>
</evidence>
<accession>H0E3R9</accession>
<comment type="caution">
    <text evidence="8">The sequence shown here is derived from an EMBL/GenBank/DDBJ whole genome shotgun (WGS) entry which is preliminary data.</text>
</comment>
<feature type="region of interest" description="Disordered" evidence="5">
    <location>
        <begin position="1"/>
        <end position="35"/>
    </location>
</feature>
<dbReference type="RefSeq" id="WP_007572590.1">
    <property type="nucleotide sequence ID" value="NZ_AGUD01000079.1"/>
</dbReference>
<evidence type="ECO:0000259" key="7">
    <source>
        <dbReference type="Pfam" id="PF04932"/>
    </source>
</evidence>
<evidence type="ECO:0000256" key="4">
    <source>
        <dbReference type="ARBA" id="ARBA00023136"/>
    </source>
</evidence>
<dbReference type="InterPro" id="IPR007016">
    <property type="entry name" value="O-antigen_ligase-rel_domated"/>
</dbReference>
<comment type="subcellular location">
    <subcellularLocation>
        <location evidence="1">Membrane</location>
        <topology evidence="1">Multi-pass membrane protein</topology>
    </subcellularLocation>
</comment>
<feature type="domain" description="O-antigen ligase-related" evidence="7">
    <location>
        <begin position="318"/>
        <end position="447"/>
    </location>
</feature>
<dbReference type="PATRIC" id="fig|1097667.3.peg.1433"/>
<feature type="transmembrane region" description="Helical" evidence="6">
    <location>
        <begin position="220"/>
        <end position="242"/>
    </location>
</feature>
<feature type="compositionally biased region" description="Basic and acidic residues" evidence="5">
    <location>
        <begin position="1"/>
        <end position="15"/>
    </location>
</feature>
<dbReference type="Pfam" id="PF04932">
    <property type="entry name" value="Wzy_C"/>
    <property type="match status" value="1"/>
</dbReference>
<feature type="transmembrane region" description="Helical" evidence="6">
    <location>
        <begin position="60"/>
        <end position="77"/>
    </location>
</feature>
<keyword evidence="9" id="KW-1185">Reference proteome</keyword>
<feature type="transmembrane region" description="Helical" evidence="6">
    <location>
        <begin position="107"/>
        <end position="124"/>
    </location>
</feature>
<feature type="region of interest" description="Disordered" evidence="5">
    <location>
        <begin position="516"/>
        <end position="551"/>
    </location>
</feature>
<evidence type="ECO:0000256" key="5">
    <source>
        <dbReference type="SAM" id="MobiDB-lite"/>
    </source>
</evidence>
<feature type="transmembrane region" description="Helical" evidence="6">
    <location>
        <begin position="279"/>
        <end position="305"/>
    </location>
</feature>
<feature type="transmembrane region" description="Helical" evidence="6">
    <location>
        <begin position="191"/>
        <end position="208"/>
    </location>
</feature>
<reference evidence="8 9" key="1">
    <citation type="journal article" date="2013" name="Biodegradation">
        <title>Quantitative proteomic analysis of ibuprofen-degrading Patulibacter sp. strain I11.</title>
        <authorList>
            <person name="Almeida B."/>
            <person name="Kjeldal H."/>
            <person name="Lolas I."/>
            <person name="Knudsen A.D."/>
            <person name="Carvalho G."/>
            <person name="Nielsen K.L."/>
            <person name="Barreto Crespo M.T."/>
            <person name="Stensballe A."/>
            <person name="Nielsen J.L."/>
        </authorList>
    </citation>
    <scope>NUCLEOTIDE SEQUENCE [LARGE SCALE GENOMIC DNA]</scope>
    <source>
        <strain evidence="8 9">I11</strain>
    </source>
</reference>
<sequence>MPTARRDISGLRERWSVPPSAGDGSSPARPAPAGRRLPLGRLRRRRERPFRAPEERLDRLVLRWGLFFAFFFGGYAGTSGQFLPTQLLVAAPFGVLYVILTIRWPAVATGIFMLALPYVPYVAQVSEFKVIGPLVMASFLIPALFLHGMSRRRMPITPIGPAIPLAFATLLGWGILSTAFGGDVVATGARMLYLSVFGLLATSLVYALRRRVIRVEDVGLTLVVGAALGACGVLFQFLMQFFRGEGYTINWVNDRLDLFAAASRIANLKSGDFDLIRGIFPFMAVPSAGQYLMVAFLLGVAMLILRMRVSRTLVIGCLVVIVAALVVTFSRQSWVGLAIGLIAFAGLRTLPWLTFAALMGVGGLALLRKGDQSFLTYVLSAADTSTESTGERVQLMSRAAAQVPDHVFLGTGRFSDRFDELSGHITSAHNVYLQVALESGLFAAIALAILLLTLIGTALRRRLMGIAAPVVAIATAALFDDTMYLPRNGMQMAIVIAIVVFCVTIDDRRVFQDPAPEDAEPLVAGWPRLPEPDDLPPPRARPATPWIPVER</sequence>
<evidence type="ECO:0000313" key="8">
    <source>
        <dbReference type="EMBL" id="EHN11689.1"/>
    </source>
</evidence>
<keyword evidence="2 6" id="KW-0812">Transmembrane</keyword>
<dbReference type="PANTHER" id="PTHR37422:SF13">
    <property type="entry name" value="LIPOPOLYSACCHARIDE BIOSYNTHESIS PROTEIN PA4999-RELATED"/>
    <property type="match status" value="1"/>
</dbReference>
<name>H0E3R9_9ACTN</name>
<evidence type="ECO:0000256" key="3">
    <source>
        <dbReference type="ARBA" id="ARBA00022989"/>
    </source>
</evidence>
<keyword evidence="3 6" id="KW-1133">Transmembrane helix</keyword>
<evidence type="ECO:0000256" key="2">
    <source>
        <dbReference type="ARBA" id="ARBA00022692"/>
    </source>
</evidence>
<feature type="transmembrane region" description="Helical" evidence="6">
    <location>
        <begin position="350"/>
        <end position="367"/>
    </location>
</feature>
<feature type="transmembrane region" description="Helical" evidence="6">
    <location>
        <begin position="159"/>
        <end position="179"/>
    </location>
</feature>
<dbReference type="GO" id="GO:0016020">
    <property type="term" value="C:membrane"/>
    <property type="evidence" value="ECO:0007669"/>
    <property type="project" value="UniProtKB-SubCell"/>
</dbReference>
<dbReference type="Proteomes" id="UP000005143">
    <property type="component" value="Unassembled WGS sequence"/>
</dbReference>
<feature type="transmembrane region" description="Helical" evidence="6">
    <location>
        <begin position="440"/>
        <end position="459"/>
    </location>
</feature>
<feature type="compositionally biased region" description="Low complexity" evidence="5">
    <location>
        <begin position="18"/>
        <end position="35"/>
    </location>
</feature>
<protein>
    <recommendedName>
        <fullName evidence="7">O-antigen ligase-related domain-containing protein</fullName>
    </recommendedName>
</protein>
<feature type="transmembrane region" description="Helical" evidence="6">
    <location>
        <begin position="130"/>
        <end position="147"/>
    </location>
</feature>
<evidence type="ECO:0000256" key="1">
    <source>
        <dbReference type="ARBA" id="ARBA00004141"/>
    </source>
</evidence>
<evidence type="ECO:0000256" key="6">
    <source>
        <dbReference type="SAM" id="Phobius"/>
    </source>
</evidence>
<proteinExistence type="predicted"/>
<dbReference type="EMBL" id="AGUD01000079">
    <property type="protein sequence ID" value="EHN11689.1"/>
    <property type="molecule type" value="Genomic_DNA"/>
</dbReference>
<feature type="transmembrane region" description="Helical" evidence="6">
    <location>
        <begin position="83"/>
        <end position="100"/>
    </location>
</feature>
<dbReference type="AlphaFoldDB" id="H0E3R9"/>
<dbReference type="PANTHER" id="PTHR37422">
    <property type="entry name" value="TEICHURONIC ACID BIOSYNTHESIS PROTEIN TUAE"/>
    <property type="match status" value="1"/>
</dbReference>
<keyword evidence="4 6" id="KW-0472">Membrane</keyword>
<gene>
    <name evidence="8" type="ORF">PAI11_14430</name>
</gene>
<organism evidence="8 9">
    <name type="scientific">Patulibacter medicamentivorans</name>
    <dbReference type="NCBI Taxonomy" id="1097667"/>
    <lineage>
        <taxon>Bacteria</taxon>
        <taxon>Bacillati</taxon>
        <taxon>Actinomycetota</taxon>
        <taxon>Thermoleophilia</taxon>
        <taxon>Solirubrobacterales</taxon>
        <taxon>Patulibacteraceae</taxon>
        <taxon>Patulibacter</taxon>
    </lineage>
</organism>
<feature type="transmembrane region" description="Helical" evidence="6">
    <location>
        <begin position="312"/>
        <end position="330"/>
    </location>
</feature>
<dbReference type="InterPro" id="IPR051533">
    <property type="entry name" value="WaaL-like"/>
</dbReference>
<feature type="compositionally biased region" description="Low complexity" evidence="5">
    <location>
        <begin position="541"/>
        <end position="551"/>
    </location>
</feature>